<sequence>MKNVNDILDEELNKLKISKTEREILIEEFEWQWEDFLDDEGPKPPAEKIRKFIKEFLKENAKEEKPKRQSQKESEQIDCIIRALKHDRQHLSIKDMSELLIKNGLKKGASFQNLYKWLPEELKEYCVEKDADGKYFYNNTYAEQNKIVQEIDKTEFSEAQKKEQISIISSFLDSIKDSPVYEKAKKFLTKEEAKLKSFGNTNSANYSRILFMGAPVADIKNEIWDKIYKAMGTNAVLQIEYTPEGKTKSETYKVQPYQLIFDNGIWDLWAYCLRQKHEGRRLFNLSRISRVGILEFEKKFFLPKNYSFKNYVVGNFGCFNDEKPQVYKIKFSKNSYAWSYSKNRIWGAKQTIEECDDGYILSFEASQFMPILRWILGWGKDVVPLEPAELIKSWKDTVHEMAEQSV</sequence>
<feature type="domain" description="WCX" evidence="2">
    <location>
        <begin position="329"/>
        <end position="402"/>
    </location>
</feature>
<dbReference type="PANTHER" id="PTHR34580">
    <property type="match status" value="1"/>
</dbReference>
<dbReference type="InterPro" id="IPR057727">
    <property type="entry name" value="WCX_dom"/>
</dbReference>
<dbReference type="EMBL" id="JACHFR010000004">
    <property type="protein sequence ID" value="MBB5219827.1"/>
    <property type="molecule type" value="Genomic_DNA"/>
</dbReference>
<gene>
    <name evidence="3" type="ORF">HNP77_002216</name>
</gene>
<dbReference type="Proteomes" id="UP000578697">
    <property type="component" value="Unassembled WGS sequence"/>
</dbReference>
<dbReference type="Pfam" id="PF25583">
    <property type="entry name" value="WCX"/>
    <property type="match status" value="1"/>
</dbReference>
<evidence type="ECO:0000259" key="2">
    <source>
        <dbReference type="Pfam" id="PF25583"/>
    </source>
</evidence>
<evidence type="ECO:0000313" key="4">
    <source>
        <dbReference type="Proteomes" id="UP000578697"/>
    </source>
</evidence>
<dbReference type="InterPro" id="IPR051534">
    <property type="entry name" value="CBASS_pafABC_assoc_protein"/>
</dbReference>
<proteinExistence type="predicted"/>
<dbReference type="GO" id="GO:0003677">
    <property type="term" value="F:DNA binding"/>
    <property type="evidence" value="ECO:0007669"/>
    <property type="project" value="UniProtKB-KW"/>
</dbReference>
<accession>A0A840SDH5</accession>
<protein>
    <submittedName>
        <fullName evidence="3">Putative DNA-binding transcriptional regulator YafY</fullName>
    </submittedName>
</protein>
<keyword evidence="4" id="KW-1185">Reference proteome</keyword>
<evidence type="ECO:0000259" key="1">
    <source>
        <dbReference type="Pfam" id="PF13280"/>
    </source>
</evidence>
<name>A0A840SDH5_9SPIR</name>
<dbReference type="InterPro" id="IPR026881">
    <property type="entry name" value="WYL_dom"/>
</dbReference>
<feature type="domain" description="WYL" evidence="1">
    <location>
        <begin position="223"/>
        <end position="291"/>
    </location>
</feature>
<dbReference type="Pfam" id="PF13280">
    <property type="entry name" value="WYL"/>
    <property type="match status" value="1"/>
</dbReference>
<comment type="caution">
    <text evidence="3">The sequence shown here is derived from an EMBL/GenBank/DDBJ whole genome shotgun (WGS) entry which is preliminary data.</text>
</comment>
<keyword evidence="3" id="KW-0238">DNA-binding</keyword>
<organism evidence="3 4">
    <name type="scientific">Treponema rectale</name>
    <dbReference type="NCBI Taxonomy" id="744512"/>
    <lineage>
        <taxon>Bacteria</taxon>
        <taxon>Pseudomonadati</taxon>
        <taxon>Spirochaetota</taxon>
        <taxon>Spirochaetia</taxon>
        <taxon>Spirochaetales</taxon>
        <taxon>Treponemataceae</taxon>
        <taxon>Treponema</taxon>
    </lineage>
</organism>
<dbReference type="RefSeq" id="WP_184653325.1">
    <property type="nucleotide sequence ID" value="NZ_JACHFR010000004.1"/>
</dbReference>
<dbReference type="PANTHER" id="PTHR34580:SF1">
    <property type="entry name" value="PROTEIN PAFC"/>
    <property type="match status" value="1"/>
</dbReference>
<reference evidence="3 4" key="1">
    <citation type="submission" date="2020-08" db="EMBL/GenBank/DDBJ databases">
        <title>Genomic Encyclopedia of Type Strains, Phase IV (KMG-IV): sequencing the most valuable type-strain genomes for metagenomic binning, comparative biology and taxonomic classification.</title>
        <authorList>
            <person name="Goeker M."/>
        </authorList>
    </citation>
    <scope>NUCLEOTIDE SEQUENCE [LARGE SCALE GENOMIC DNA]</scope>
    <source>
        <strain evidence="3 4">DSM 103679</strain>
    </source>
</reference>
<dbReference type="PROSITE" id="PS52050">
    <property type="entry name" value="WYL"/>
    <property type="match status" value="1"/>
</dbReference>
<evidence type="ECO:0000313" key="3">
    <source>
        <dbReference type="EMBL" id="MBB5219827.1"/>
    </source>
</evidence>
<dbReference type="AlphaFoldDB" id="A0A840SDH5"/>